<name>A0A6J7UQ41_9ZZZZ</name>
<gene>
    <name evidence="2" type="ORF">UFOPK4347_01656</name>
</gene>
<reference evidence="2" key="1">
    <citation type="submission" date="2020-05" db="EMBL/GenBank/DDBJ databases">
        <authorList>
            <person name="Chiriac C."/>
            <person name="Salcher M."/>
            <person name="Ghai R."/>
            <person name="Kavagutti S V."/>
        </authorList>
    </citation>
    <scope>NUCLEOTIDE SEQUENCE</scope>
</reference>
<dbReference type="AlphaFoldDB" id="A0A6J7UQ41"/>
<protein>
    <submittedName>
        <fullName evidence="2">Unannotated protein</fullName>
    </submittedName>
</protein>
<keyword evidence="1" id="KW-0175">Coiled coil</keyword>
<evidence type="ECO:0000313" key="2">
    <source>
        <dbReference type="EMBL" id="CAB5068025.1"/>
    </source>
</evidence>
<organism evidence="2">
    <name type="scientific">freshwater metagenome</name>
    <dbReference type="NCBI Taxonomy" id="449393"/>
    <lineage>
        <taxon>unclassified sequences</taxon>
        <taxon>metagenomes</taxon>
        <taxon>ecological metagenomes</taxon>
    </lineage>
</organism>
<evidence type="ECO:0000256" key="1">
    <source>
        <dbReference type="SAM" id="Coils"/>
    </source>
</evidence>
<feature type="coiled-coil region" evidence="1">
    <location>
        <begin position="15"/>
        <end position="42"/>
    </location>
</feature>
<dbReference type="EMBL" id="CAFBQU010000079">
    <property type="protein sequence ID" value="CAB5068025.1"/>
    <property type="molecule type" value="Genomic_DNA"/>
</dbReference>
<proteinExistence type="predicted"/>
<sequence length="77" mass="9280">MHDSPEDLNVVRAYAREQAAEAADLRLKVKFLEREHTIMKRRLDRVYRSYTWRVGRVVLFPIHIAQWAMAKLRRRGM</sequence>
<accession>A0A6J7UQ41</accession>